<dbReference type="Proteomes" id="UP000256486">
    <property type="component" value="Unassembled WGS sequence"/>
</dbReference>
<evidence type="ECO:0000256" key="6">
    <source>
        <dbReference type="ARBA" id="ARBA00022840"/>
    </source>
</evidence>
<dbReference type="GO" id="GO:0016887">
    <property type="term" value="F:ATP hydrolysis activity"/>
    <property type="evidence" value="ECO:0007669"/>
    <property type="project" value="InterPro"/>
</dbReference>
<evidence type="ECO:0000256" key="9">
    <source>
        <dbReference type="ARBA" id="ARBA00023065"/>
    </source>
</evidence>
<dbReference type="InterPro" id="IPR027417">
    <property type="entry name" value="P-loop_NTPase"/>
</dbReference>
<proteinExistence type="predicted"/>
<dbReference type="PROSITE" id="PS50893">
    <property type="entry name" value="ABC_TRANSPORTER_2"/>
    <property type="match status" value="1"/>
</dbReference>
<dbReference type="AlphaFoldDB" id="A0A3E0V9R0"/>
<dbReference type="InterPro" id="IPR015853">
    <property type="entry name" value="ABC_transpr_FbpC"/>
</dbReference>
<keyword evidence="14" id="KW-1185">Reference proteome</keyword>
<evidence type="ECO:0000256" key="7">
    <source>
        <dbReference type="ARBA" id="ARBA00022967"/>
    </source>
</evidence>
<dbReference type="RefSeq" id="WP_211327512.1">
    <property type="nucleotide sequence ID" value="NZ_NBWZ01000002.1"/>
</dbReference>
<dbReference type="PANTHER" id="PTHR42781">
    <property type="entry name" value="SPERMIDINE/PUTRESCINE IMPORT ATP-BINDING PROTEIN POTA"/>
    <property type="match status" value="1"/>
</dbReference>
<dbReference type="EC" id="7.6.2.9" evidence="11"/>
<dbReference type="GO" id="GO:0005524">
    <property type="term" value="F:ATP binding"/>
    <property type="evidence" value="ECO:0007669"/>
    <property type="project" value="UniProtKB-KW"/>
</dbReference>
<evidence type="ECO:0000256" key="3">
    <source>
        <dbReference type="ARBA" id="ARBA00022496"/>
    </source>
</evidence>
<comment type="caution">
    <text evidence="13">The sequence shown here is derived from an EMBL/GenBank/DDBJ whole genome shotgun (WGS) entry which is preliminary data.</text>
</comment>
<dbReference type="CDD" id="cd03259">
    <property type="entry name" value="ABC_Carb_Solutes_like"/>
    <property type="match status" value="1"/>
</dbReference>
<evidence type="ECO:0000256" key="5">
    <source>
        <dbReference type="ARBA" id="ARBA00022741"/>
    </source>
</evidence>
<dbReference type="GO" id="GO:0016020">
    <property type="term" value="C:membrane"/>
    <property type="evidence" value="ECO:0007669"/>
    <property type="project" value="InterPro"/>
</dbReference>
<keyword evidence="6" id="KW-0067">ATP-binding</keyword>
<dbReference type="InterPro" id="IPR017871">
    <property type="entry name" value="ABC_transporter-like_CS"/>
</dbReference>
<dbReference type="InterPro" id="IPR003439">
    <property type="entry name" value="ABC_transporter-like_ATP-bd"/>
</dbReference>
<evidence type="ECO:0000256" key="8">
    <source>
        <dbReference type="ARBA" id="ARBA00023004"/>
    </source>
</evidence>
<evidence type="ECO:0000256" key="11">
    <source>
        <dbReference type="ARBA" id="ARBA00066388"/>
    </source>
</evidence>
<dbReference type="SMART" id="SM00382">
    <property type="entry name" value="AAA"/>
    <property type="match status" value="1"/>
</dbReference>
<dbReference type="PROSITE" id="PS00211">
    <property type="entry name" value="ABC_TRANSPORTER_1"/>
    <property type="match status" value="1"/>
</dbReference>
<accession>A0A3E0V9R0</accession>
<keyword evidence="4" id="KW-0997">Cell inner membrane</keyword>
<dbReference type="InterPro" id="IPR050093">
    <property type="entry name" value="ABC_SmlMolc_Importer"/>
</dbReference>
<keyword evidence="7" id="KW-1278">Translocase</keyword>
<evidence type="ECO:0000256" key="1">
    <source>
        <dbReference type="ARBA" id="ARBA00022448"/>
    </source>
</evidence>
<dbReference type="Gene3D" id="3.40.50.300">
    <property type="entry name" value="P-loop containing nucleotide triphosphate hydrolases"/>
    <property type="match status" value="1"/>
</dbReference>
<dbReference type="GO" id="GO:0015418">
    <property type="term" value="F:ABC-type quaternary ammonium compound transporting activity"/>
    <property type="evidence" value="ECO:0007669"/>
    <property type="project" value="UniProtKB-EC"/>
</dbReference>
<evidence type="ECO:0000259" key="12">
    <source>
        <dbReference type="PROSITE" id="PS50893"/>
    </source>
</evidence>
<gene>
    <name evidence="13" type="ORF">B7R54_19365</name>
</gene>
<keyword evidence="2" id="KW-1003">Cell membrane</keyword>
<keyword evidence="10" id="KW-0472">Membrane</keyword>
<dbReference type="GO" id="GO:0015408">
    <property type="term" value="F:ABC-type ferric iron transporter activity"/>
    <property type="evidence" value="ECO:0007669"/>
    <property type="project" value="InterPro"/>
</dbReference>
<keyword evidence="5" id="KW-0547">Nucleotide-binding</keyword>
<dbReference type="PANTHER" id="PTHR42781:SF5">
    <property type="entry name" value="PUTRESCINE TRANSPORT ATP-BINDING PROTEIN POTG"/>
    <property type="match status" value="1"/>
</dbReference>
<keyword evidence="1" id="KW-0813">Transport</keyword>
<keyword evidence="9" id="KW-0406">Ion transport</keyword>
<evidence type="ECO:0000313" key="14">
    <source>
        <dbReference type="Proteomes" id="UP000256486"/>
    </source>
</evidence>
<sequence>MSTLVLTDITKYLGGRPVLRSVTLTVPSGSRTSVVGASGSGKSTLLRLIAGFDIPDAGQISLGDTLLAGGASTVPAHRRGVGYVAQDGALFPHLTVEQNIRFGLSRSARRSTRVAEAAALVAIGSNLLGRYPHELSGGQQQRVALARALAPSPQVVLLDEPFSALDTGLRASTRRAVIEALEQSGVTTILVTHDQEEALSFGDQVAIIDGGRISQAGPPAEVFDNPHTADIAEFLGDAILVPCVVRDDVAHTAFGSHVIKHDHRGSGDVSKALVRPAQLMIDTESPTPNAVIIDVQTIGAKQDVLLKIGSTREMIRLPVVTAAPQSYRTGHTVQVSVVGGVVIYAS</sequence>
<name>A0A3E0V9R0_9MICO</name>
<protein>
    <recommendedName>
        <fullName evidence="11">ABC-type quaternary amine transporter</fullName>
        <ecNumber evidence="11">7.6.2.9</ecNumber>
    </recommendedName>
</protein>
<evidence type="ECO:0000256" key="2">
    <source>
        <dbReference type="ARBA" id="ARBA00022475"/>
    </source>
</evidence>
<dbReference type="Pfam" id="PF00005">
    <property type="entry name" value="ABC_tran"/>
    <property type="match status" value="1"/>
</dbReference>
<dbReference type="EMBL" id="NBWZ01000002">
    <property type="protein sequence ID" value="RFA06526.1"/>
    <property type="molecule type" value="Genomic_DNA"/>
</dbReference>
<dbReference type="InterPro" id="IPR003593">
    <property type="entry name" value="AAA+_ATPase"/>
</dbReference>
<feature type="domain" description="ABC transporter" evidence="12">
    <location>
        <begin position="4"/>
        <end position="235"/>
    </location>
</feature>
<evidence type="ECO:0000313" key="13">
    <source>
        <dbReference type="EMBL" id="RFA06526.1"/>
    </source>
</evidence>
<dbReference type="FunFam" id="3.40.50.300:FF:000425">
    <property type="entry name" value="Probable ABC transporter, ATP-binding subunit"/>
    <property type="match status" value="1"/>
</dbReference>
<keyword evidence="3" id="KW-0410">Iron transport</keyword>
<keyword evidence="8" id="KW-0408">Iron</keyword>
<dbReference type="SUPFAM" id="SSF52540">
    <property type="entry name" value="P-loop containing nucleoside triphosphate hydrolases"/>
    <property type="match status" value="1"/>
</dbReference>
<evidence type="ECO:0000256" key="4">
    <source>
        <dbReference type="ARBA" id="ARBA00022519"/>
    </source>
</evidence>
<reference evidence="13 14" key="1">
    <citation type="submission" date="2017-04" db="EMBL/GenBank/DDBJ databases">
        <title>Comparative genome analysis of Subtercola boreus.</title>
        <authorList>
            <person name="Cho Y.-J."/>
            <person name="Cho A."/>
            <person name="Kim O.-S."/>
            <person name="Lee J.-I."/>
        </authorList>
    </citation>
    <scope>NUCLEOTIDE SEQUENCE [LARGE SCALE GENOMIC DNA]</scope>
    <source>
        <strain evidence="13 14">K300</strain>
    </source>
</reference>
<evidence type="ECO:0000256" key="10">
    <source>
        <dbReference type="ARBA" id="ARBA00023136"/>
    </source>
</evidence>
<organism evidence="13 14">
    <name type="scientific">Subtercola boreus</name>
    <dbReference type="NCBI Taxonomy" id="120213"/>
    <lineage>
        <taxon>Bacteria</taxon>
        <taxon>Bacillati</taxon>
        <taxon>Actinomycetota</taxon>
        <taxon>Actinomycetes</taxon>
        <taxon>Micrococcales</taxon>
        <taxon>Microbacteriaceae</taxon>
        <taxon>Subtercola</taxon>
    </lineage>
</organism>